<evidence type="ECO:0000256" key="9">
    <source>
        <dbReference type="SAM" id="MobiDB-lite"/>
    </source>
</evidence>
<dbReference type="PANTHER" id="PTHR19229">
    <property type="entry name" value="ATP-BINDING CASSETTE TRANSPORTER SUBFAMILY A ABCA"/>
    <property type="match status" value="1"/>
</dbReference>
<reference evidence="12 13" key="1">
    <citation type="submission" date="2014-11" db="EMBL/GenBank/DDBJ databases">
        <title>Genetic blueprint of the zoonotic pathogen Toxocara canis.</title>
        <authorList>
            <person name="Zhu X.-Q."/>
            <person name="Korhonen P.K."/>
            <person name="Cai H."/>
            <person name="Young N.D."/>
            <person name="Nejsum P."/>
            <person name="von Samson-Himmelstjerna G."/>
            <person name="Boag P.R."/>
            <person name="Tan P."/>
            <person name="Li Q."/>
            <person name="Min J."/>
            <person name="Yang Y."/>
            <person name="Wang X."/>
            <person name="Fang X."/>
            <person name="Hall R.S."/>
            <person name="Hofmann A."/>
            <person name="Sternberg P.W."/>
            <person name="Jex A.R."/>
            <person name="Gasser R.B."/>
        </authorList>
    </citation>
    <scope>NUCLEOTIDE SEQUENCE [LARGE SCALE GENOMIC DNA]</scope>
    <source>
        <strain evidence="12">PN_DK_2014</strain>
    </source>
</reference>
<feature type="transmembrane region" description="Helical" evidence="10">
    <location>
        <begin position="784"/>
        <end position="807"/>
    </location>
</feature>
<organism evidence="12 13">
    <name type="scientific">Toxocara canis</name>
    <name type="common">Canine roundworm</name>
    <dbReference type="NCBI Taxonomy" id="6265"/>
    <lineage>
        <taxon>Eukaryota</taxon>
        <taxon>Metazoa</taxon>
        <taxon>Ecdysozoa</taxon>
        <taxon>Nematoda</taxon>
        <taxon>Chromadorea</taxon>
        <taxon>Rhabditida</taxon>
        <taxon>Spirurina</taxon>
        <taxon>Ascaridomorpha</taxon>
        <taxon>Ascaridoidea</taxon>
        <taxon>Toxocaridae</taxon>
        <taxon>Toxocara</taxon>
    </lineage>
</organism>
<keyword evidence="3" id="KW-0813">Transport</keyword>
<dbReference type="Proteomes" id="UP000031036">
    <property type="component" value="Unassembled WGS sequence"/>
</dbReference>
<evidence type="ECO:0000256" key="6">
    <source>
        <dbReference type="ARBA" id="ARBA00022840"/>
    </source>
</evidence>
<dbReference type="InterPro" id="IPR003593">
    <property type="entry name" value="AAA+_ATPase"/>
</dbReference>
<dbReference type="EMBL" id="JPKZ01001182">
    <property type="protein sequence ID" value="KHN83510.1"/>
    <property type="molecule type" value="Genomic_DNA"/>
</dbReference>
<dbReference type="GO" id="GO:0005524">
    <property type="term" value="F:ATP binding"/>
    <property type="evidence" value="ECO:0007669"/>
    <property type="project" value="UniProtKB-KW"/>
</dbReference>
<evidence type="ECO:0000256" key="3">
    <source>
        <dbReference type="ARBA" id="ARBA00022448"/>
    </source>
</evidence>
<dbReference type="STRING" id="6265.A0A0B2VR40"/>
<feature type="transmembrane region" description="Helical" evidence="10">
    <location>
        <begin position="1772"/>
        <end position="1794"/>
    </location>
</feature>
<keyword evidence="4 10" id="KW-0812">Transmembrane</keyword>
<dbReference type="CDD" id="cd03263">
    <property type="entry name" value="ABC_subfamily_A"/>
    <property type="match status" value="2"/>
</dbReference>
<feature type="domain" description="ABC transporter" evidence="11">
    <location>
        <begin position="870"/>
        <end position="1100"/>
    </location>
</feature>
<keyword evidence="8 10" id="KW-0472">Membrane</keyword>
<dbReference type="GO" id="GO:0016020">
    <property type="term" value="C:membrane"/>
    <property type="evidence" value="ECO:0007669"/>
    <property type="project" value="UniProtKB-SubCell"/>
</dbReference>
<feature type="transmembrane region" description="Helical" evidence="10">
    <location>
        <begin position="1625"/>
        <end position="1647"/>
    </location>
</feature>
<gene>
    <name evidence="12" type="primary">ABCA1</name>
    <name evidence="12" type="ORF">Tcan_14610</name>
</gene>
<feature type="domain" description="ABC transporter" evidence="11">
    <location>
        <begin position="1910"/>
        <end position="2141"/>
    </location>
</feature>
<feature type="transmembrane region" description="Helical" evidence="10">
    <location>
        <begin position="712"/>
        <end position="732"/>
    </location>
</feature>
<evidence type="ECO:0000259" key="11">
    <source>
        <dbReference type="PROSITE" id="PS50893"/>
    </source>
</evidence>
<evidence type="ECO:0000313" key="13">
    <source>
        <dbReference type="Proteomes" id="UP000031036"/>
    </source>
</evidence>
<feature type="transmembrane region" description="Helical" evidence="10">
    <location>
        <begin position="1738"/>
        <end position="1760"/>
    </location>
</feature>
<feature type="transmembrane region" description="Helical" evidence="10">
    <location>
        <begin position="738"/>
        <end position="763"/>
    </location>
</feature>
<dbReference type="InterPro" id="IPR026082">
    <property type="entry name" value="ABCA"/>
</dbReference>
<feature type="compositionally biased region" description="Basic and acidic residues" evidence="9">
    <location>
        <begin position="2239"/>
        <end position="2249"/>
    </location>
</feature>
<dbReference type="Pfam" id="PF12698">
    <property type="entry name" value="ABC2_membrane_3"/>
    <property type="match status" value="2"/>
</dbReference>
<dbReference type="SMART" id="SM00382">
    <property type="entry name" value="AAA"/>
    <property type="match status" value="2"/>
</dbReference>
<sequence length="2301" mass="257807">MISVWRQLRLLLWKGAIIKKRQKIWLILELVIPVILFAILVLVRTRDFDVSYPLCHYDAKAFPSAGILPFAQGFLCSFMNPCYSTPTTGDDTGSINTNATKQSLLTNGGREWARIMGVFGSNTTIWSQRLDKLIKLVELLARSQSVLQNLHVPIPISRFFDSKESAVQFLTVLTGISEESAKNVYEAFVTPLFGIKAYREISSALESKSLLELPLSEQRFAFLCDENIRKNGIIMPPGLAEPEELCNVTLGRLALAAAFGAIDDFADLEPQKLLNVVTSSFITSNSSHLLRVEEIKDAIAILNDLPKSGVIEDISSFLSSITFSDPQSFSNAVFCGNNPFDGSSEDDIARKAISAYAAFEKDTKRLYDFLRHVTPGRDEHHDGDNKYCGNIPIQPGRIAAENLSLIRSEGWRLRIMDKSLKQILDVLNGTHLMNETTLAMLAQFLDHAFKPSSDPSSILMTIRTFTERVEDFFKCVILDRVVIVSDEKEMVDRALCLMDYQQYFSGVYFVDLDANATRFPPVVQYKIRHPPDFVDGTGGIMDGPRHPMSRGDVFVDLKYVTFGFSFLQDAVERALVELATGQNVTTGLFAQQEPYPCTVMDRFKVLNFLAMFVILSWMIPSAVLVKNVVYEKEMRLKEMMRIMGLGDAVHWIAWAAQSFAFNLISIFAISLLLKFGRIMPGTDLTLLLIFFVLFAVACIAQCVFFSTLFSHANIATACSALLFFLLFFPYQISARSGSYAFTVITLFFPQSAVGYGFVMLYNAEQDGVANWANLSLIYSQPLQLRFSSILIAFAVDAVIYCILAWYVSAVFPGSYGVPQPFYFFLTKRYWFGDHFDGQSSSESKHMINGNSVIRDENNFESEPSDLKLAVDVQNLIKVYGNNTKALDLLNVRFYESQITAFLGHNGAGKTTTMSILTGLYKPTSGTAYVYGMDIRTHIAAIRDCLGMCPQHNVFFDKLTVAEQLKFYGGLKGIEDKELNTEVDSMLADIGLNSKRDQLASDLSGGMKRKLCIGIALIGGSKLVILDEPTAGIDAHARRSIWHVLLKHKQGRTMILSTHHMDEADVLADRIAIIGEGSLRTAGSSLFLKKRFGDGIHLNVLKNRGVGKSVNNTIETFISERSNERSELLEDMGDELVFRLPIDMDAEDLKRLFEQMDEHRWKLGFHTYGISAPSLQQIFLKVAPVNELKLKKEHIGCCSCLRGMLNVNRFRRNFLNGRVDPTADITQLMDSLDGSSLNTNTTNGGSIEHTHPSVQLITNRFLLLKQHFRALLFKRLHISKRSLTAIFAEVFLPLCLLLGAEVYAKVMNKTPTVRSVVTQSPLELITGIYGNWSIAYFSLENQQMQNSTGEKYLESMMNDPAIGVRCTNDSHLMPSLSGNYYPCYANDSDLTSLHLPSPYAPYNFTQECSCGDQGWTCSDWDQFDYDFPNVTLESANVVLDLSHRNISQFRLITVDRTTRLPLIVGGWQFEQINQLAQNQTELLNSQSGWNLLVSYAAKAAEAWHIELSNITINATVLEDPFNPVNESFVGLVNVAMANFDRIENNKVWFNNKLWASLPAYTNAFYNAVLRSLLPSSIPPESVGILAYSHPMNESITDMADQSNAVKFSAKKIEQRRSEILRNARMIAFRIVLLLLVLSVIIASFSMVLVEERITYSKHLQTVSGVKPWLYWTVNFVHDMTIYAVSAMLIIVIYYVMGVSSFILNAVYTGSVFFLFILFGLASLPLVYLCQIFFKIPSLAFIMIGIGLFFVGTVFTMVVMLLENLMQQDDTLVTAYEICGIVFMVLPQYNLGMAVYRINFVYMLYVQGTTYLDEISRLEETANLPLPHPLEWHLMGRHCLALFLQFLFFALLLTIIEYRHVLCKFLRNRERKKTKRLLEQQRESHVLDVDVMAEQQRVASLLDEDGSNTCSLIVDSLAKTYNSKQLAVSGISFAVEKGECFGLLGVNGAGKTTTFNMLTGRIEIGCGDAFICGTSVSQGGVNSLRQLGYCPQFDALNLKLTAREQLTFYSRLRAIPESKVDEVVEWALNEMQLRPYADEISRSYSGGNKRKLSAAIALIADPPVVLLDEPSAGMDPSSQHFMWNLILQLRRAQRTVIITSHSMEECEMLCTRIAIMVRGQLECLGPLQHLKQKFGEGYTLTMKLSNRQSIPDTRAFMEENLPGAKLEAVHCSNMFYRIPSSLCSVAQAFDIICKLRENVDIDDYSLSQTTLDEVFVSFAQRSLNAVEEAVANGGTSSTSLEKLRDVNEKPSDSTSPLPRNVTPSNSADFCGELLAVPNAEQRNSLTSHSTASTQLTSDSCKSF</sequence>
<dbReference type="PROSITE" id="PS00211">
    <property type="entry name" value="ABC_TRANSPORTER_1"/>
    <property type="match status" value="1"/>
</dbReference>
<feature type="transmembrane region" description="Helical" evidence="10">
    <location>
        <begin position="1706"/>
        <end position="1732"/>
    </location>
</feature>
<name>A0A0B2VR40_TOXCA</name>
<accession>A0A0B2VR40</accession>
<protein>
    <submittedName>
        <fullName evidence="12">ATP-binding cassette sub-family A member 1</fullName>
    </submittedName>
</protein>
<dbReference type="Pfam" id="PF23321">
    <property type="entry name" value="R1_ABCA1"/>
    <property type="match status" value="1"/>
</dbReference>
<feature type="transmembrane region" description="Helical" evidence="10">
    <location>
        <begin position="651"/>
        <end position="673"/>
    </location>
</feature>
<keyword evidence="5" id="KW-0547">Nucleotide-binding</keyword>
<dbReference type="InterPro" id="IPR027417">
    <property type="entry name" value="P-loop_NTPase"/>
</dbReference>
<evidence type="ECO:0000256" key="7">
    <source>
        <dbReference type="ARBA" id="ARBA00022989"/>
    </source>
</evidence>
<feature type="region of interest" description="Disordered" evidence="9">
    <location>
        <begin position="2279"/>
        <end position="2301"/>
    </location>
</feature>
<evidence type="ECO:0000256" key="2">
    <source>
        <dbReference type="ARBA" id="ARBA00008869"/>
    </source>
</evidence>
<evidence type="ECO:0000256" key="4">
    <source>
        <dbReference type="ARBA" id="ARBA00022692"/>
    </source>
</evidence>
<dbReference type="Gene3D" id="3.40.50.300">
    <property type="entry name" value="P-loop containing nucleotide triphosphate hydrolases"/>
    <property type="match status" value="2"/>
</dbReference>
<evidence type="ECO:0000313" key="12">
    <source>
        <dbReference type="EMBL" id="KHN83510.1"/>
    </source>
</evidence>
<dbReference type="OrthoDB" id="10255969at2759"/>
<keyword evidence="7 10" id="KW-1133">Transmembrane helix</keyword>
<evidence type="ECO:0000256" key="8">
    <source>
        <dbReference type="ARBA" id="ARBA00023136"/>
    </source>
</evidence>
<dbReference type="SUPFAM" id="SSF52540">
    <property type="entry name" value="P-loop containing nucleoside triphosphate hydrolases"/>
    <property type="match status" value="2"/>
</dbReference>
<feature type="transmembrane region" description="Helical" evidence="10">
    <location>
        <begin position="685"/>
        <end position="705"/>
    </location>
</feature>
<dbReference type="InterPro" id="IPR017871">
    <property type="entry name" value="ABC_transporter-like_CS"/>
</dbReference>
<feature type="transmembrane region" description="Helical" evidence="10">
    <location>
        <begin position="605"/>
        <end position="630"/>
    </location>
</feature>
<feature type="compositionally biased region" description="Polar residues" evidence="9">
    <location>
        <begin position="2250"/>
        <end position="2264"/>
    </location>
</feature>
<dbReference type="InterPro" id="IPR003439">
    <property type="entry name" value="ABC_transporter-like_ATP-bd"/>
</dbReference>
<dbReference type="FunFam" id="3.40.50.300:FF:002832">
    <property type="entry name" value="ABC Transporter family"/>
    <property type="match status" value="1"/>
</dbReference>
<dbReference type="GO" id="GO:0140359">
    <property type="term" value="F:ABC-type transporter activity"/>
    <property type="evidence" value="ECO:0007669"/>
    <property type="project" value="InterPro"/>
</dbReference>
<dbReference type="PROSITE" id="PS50893">
    <property type="entry name" value="ABC_TRANSPORTER_2"/>
    <property type="match status" value="2"/>
</dbReference>
<comment type="caution">
    <text evidence="12">The sequence shown here is derived from an EMBL/GenBank/DDBJ whole genome shotgun (WGS) entry which is preliminary data.</text>
</comment>
<dbReference type="OMA" id="QYFDSMC"/>
<proteinExistence type="inferred from homology"/>
<dbReference type="InterPro" id="IPR056264">
    <property type="entry name" value="R2_ABCA1-4-like"/>
</dbReference>
<feature type="transmembrane region" description="Helical" evidence="10">
    <location>
        <begin position="24"/>
        <end position="43"/>
    </location>
</feature>
<comment type="subcellular location">
    <subcellularLocation>
        <location evidence="1">Membrane</location>
        <topology evidence="1">Multi-pass membrane protein</topology>
    </subcellularLocation>
</comment>
<keyword evidence="13" id="KW-1185">Reference proteome</keyword>
<dbReference type="PANTHER" id="PTHR19229:SF260">
    <property type="entry name" value="ABC TRANSPORTER DOMAIN-CONTAINING PROTEIN"/>
    <property type="match status" value="1"/>
</dbReference>
<dbReference type="InterPro" id="IPR013525">
    <property type="entry name" value="ABC2_TM"/>
</dbReference>
<dbReference type="GO" id="GO:0016887">
    <property type="term" value="F:ATP hydrolysis activity"/>
    <property type="evidence" value="ECO:0007669"/>
    <property type="project" value="InterPro"/>
</dbReference>
<dbReference type="GO" id="GO:0005319">
    <property type="term" value="F:lipid transporter activity"/>
    <property type="evidence" value="ECO:0007669"/>
    <property type="project" value="TreeGrafter"/>
</dbReference>
<keyword evidence="6 12" id="KW-0067">ATP-binding</keyword>
<evidence type="ECO:0000256" key="1">
    <source>
        <dbReference type="ARBA" id="ARBA00004141"/>
    </source>
</evidence>
<comment type="similarity">
    <text evidence="2">Belongs to the ABC transporter superfamily. ABCA family.</text>
</comment>
<feature type="transmembrane region" description="Helical" evidence="10">
    <location>
        <begin position="1838"/>
        <end position="1860"/>
    </location>
</feature>
<evidence type="ECO:0000256" key="5">
    <source>
        <dbReference type="ARBA" id="ARBA00022741"/>
    </source>
</evidence>
<feature type="transmembrane region" description="Helical" evidence="10">
    <location>
        <begin position="1667"/>
        <end position="1694"/>
    </location>
</feature>
<dbReference type="FunFam" id="3.40.50.300:FF:000335">
    <property type="entry name" value="ATP binding cassette subfamily A member 5"/>
    <property type="match status" value="1"/>
</dbReference>
<dbReference type="Pfam" id="PF00005">
    <property type="entry name" value="ABC_tran"/>
    <property type="match status" value="2"/>
</dbReference>
<evidence type="ECO:0000256" key="10">
    <source>
        <dbReference type="SAM" id="Phobius"/>
    </source>
</evidence>
<feature type="region of interest" description="Disordered" evidence="9">
    <location>
        <begin position="2232"/>
        <end position="2264"/>
    </location>
</feature>